<proteinExistence type="predicted"/>
<evidence type="ECO:0000256" key="1">
    <source>
        <dbReference type="SAM" id="MobiDB-lite"/>
    </source>
</evidence>
<evidence type="ECO:0000313" key="2">
    <source>
        <dbReference type="EMBL" id="KAJ1141575.1"/>
    </source>
</evidence>
<feature type="region of interest" description="Disordered" evidence="1">
    <location>
        <begin position="14"/>
        <end position="35"/>
    </location>
</feature>
<name>A0AAV7QT69_PLEWA</name>
<protein>
    <submittedName>
        <fullName evidence="2">Uncharacterized protein</fullName>
    </submittedName>
</protein>
<dbReference type="Proteomes" id="UP001066276">
    <property type="component" value="Chromosome 6"/>
</dbReference>
<feature type="compositionally biased region" description="Acidic residues" evidence="1">
    <location>
        <begin position="89"/>
        <end position="100"/>
    </location>
</feature>
<reference evidence="2" key="1">
    <citation type="journal article" date="2022" name="bioRxiv">
        <title>Sequencing and chromosome-scale assembly of the giantPleurodeles waltlgenome.</title>
        <authorList>
            <person name="Brown T."/>
            <person name="Elewa A."/>
            <person name="Iarovenko S."/>
            <person name="Subramanian E."/>
            <person name="Araus A.J."/>
            <person name="Petzold A."/>
            <person name="Susuki M."/>
            <person name="Suzuki K.-i.T."/>
            <person name="Hayashi T."/>
            <person name="Toyoda A."/>
            <person name="Oliveira C."/>
            <person name="Osipova E."/>
            <person name="Leigh N.D."/>
            <person name="Simon A."/>
            <person name="Yun M.H."/>
        </authorList>
    </citation>
    <scope>NUCLEOTIDE SEQUENCE</scope>
    <source>
        <strain evidence="2">20211129_DDA</strain>
        <tissue evidence="2">Liver</tissue>
    </source>
</reference>
<dbReference type="AlphaFoldDB" id="A0AAV7QT69"/>
<gene>
    <name evidence="2" type="ORF">NDU88_007903</name>
</gene>
<dbReference type="EMBL" id="JANPWB010000010">
    <property type="protein sequence ID" value="KAJ1141575.1"/>
    <property type="molecule type" value="Genomic_DNA"/>
</dbReference>
<sequence>MLVLQAKRKVQTLVRPEAACQHQTEEREGAGAPVLGAPVLVSRENTSNKQGFDDNNIDWNNLDGCFGDGERPSDGKSTDYEWDDEVELDYEEDEEELEEGEIPHWQEVECSKNASSWGGVRG</sequence>
<keyword evidence="3" id="KW-1185">Reference proteome</keyword>
<organism evidence="2 3">
    <name type="scientific">Pleurodeles waltl</name>
    <name type="common">Iberian ribbed newt</name>
    <dbReference type="NCBI Taxonomy" id="8319"/>
    <lineage>
        <taxon>Eukaryota</taxon>
        <taxon>Metazoa</taxon>
        <taxon>Chordata</taxon>
        <taxon>Craniata</taxon>
        <taxon>Vertebrata</taxon>
        <taxon>Euteleostomi</taxon>
        <taxon>Amphibia</taxon>
        <taxon>Batrachia</taxon>
        <taxon>Caudata</taxon>
        <taxon>Salamandroidea</taxon>
        <taxon>Salamandridae</taxon>
        <taxon>Pleurodelinae</taxon>
        <taxon>Pleurodeles</taxon>
    </lineage>
</organism>
<accession>A0AAV7QT69</accession>
<comment type="caution">
    <text evidence="2">The sequence shown here is derived from an EMBL/GenBank/DDBJ whole genome shotgun (WGS) entry which is preliminary data.</text>
</comment>
<feature type="compositionally biased region" description="Basic and acidic residues" evidence="1">
    <location>
        <begin position="101"/>
        <end position="110"/>
    </location>
</feature>
<evidence type="ECO:0000313" key="3">
    <source>
        <dbReference type="Proteomes" id="UP001066276"/>
    </source>
</evidence>
<feature type="region of interest" description="Disordered" evidence="1">
    <location>
        <begin position="89"/>
        <end position="122"/>
    </location>
</feature>